<keyword evidence="5" id="KW-0813">Transport</keyword>
<evidence type="ECO:0000256" key="17">
    <source>
        <dbReference type="RuleBase" id="RU003376"/>
    </source>
</evidence>
<evidence type="ECO:0000256" key="14">
    <source>
        <dbReference type="ARBA" id="ARBA00031884"/>
    </source>
</evidence>
<dbReference type="RefSeq" id="WP_038085764.1">
    <property type="nucleotide sequence ID" value="NZ_JMIR01000006.1"/>
</dbReference>
<keyword evidence="9 18" id="KW-1133">Transmembrane helix</keyword>
<gene>
    <name evidence="20" type="ORF">EL26_06635</name>
</gene>
<dbReference type="InterPro" id="IPR024791">
    <property type="entry name" value="Cyt_c/ubiquinol_Oxase_su3"/>
</dbReference>
<reference evidence="20 21" key="1">
    <citation type="journal article" date="2013" name="Int. J. Syst. Evol. Microbiol.">
        <title>Tumebacillus flagellatus sp. nov., an alpha-amylase/pullulanase-producing bacterium isolated from cassava wastewater.</title>
        <authorList>
            <person name="Wang Q."/>
            <person name="Xie N."/>
            <person name="Qin Y."/>
            <person name="Shen N."/>
            <person name="Zhu J."/>
            <person name="Mi H."/>
            <person name="Huang R."/>
        </authorList>
    </citation>
    <scope>NUCLEOTIDE SEQUENCE [LARGE SCALE GENOMIC DNA]</scope>
    <source>
        <strain evidence="20 21">GST4</strain>
    </source>
</reference>
<comment type="subcellular location">
    <subcellularLocation>
        <location evidence="1 17">Cell membrane</location>
        <topology evidence="1 17">Multi-pass membrane protein</topology>
    </subcellularLocation>
</comment>
<dbReference type="eggNOG" id="COG1845">
    <property type="taxonomic scope" value="Bacteria"/>
</dbReference>
<comment type="similarity">
    <text evidence="2 17">Belongs to the cytochrome c oxidase subunit 3 family.</text>
</comment>
<feature type="domain" description="Heme-copper oxidase subunit III family profile" evidence="19">
    <location>
        <begin position="22"/>
        <end position="199"/>
    </location>
</feature>
<keyword evidence="11 18" id="KW-0472">Membrane</keyword>
<evidence type="ECO:0000256" key="13">
    <source>
        <dbReference type="ARBA" id="ARBA00030072"/>
    </source>
</evidence>
<accession>A0A074LPU7</accession>
<evidence type="ECO:0000256" key="15">
    <source>
        <dbReference type="ARBA" id="ARBA00032189"/>
    </source>
</evidence>
<evidence type="ECO:0000256" key="7">
    <source>
        <dbReference type="ARBA" id="ARBA00022692"/>
    </source>
</evidence>
<evidence type="ECO:0000256" key="10">
    <source>
        <dbReference type="ARBA" id="ARBA00023002"/>
    </source>
</evidence>
<dbReference type="InterPro" id="IPR013833">
    <property type="entry name" value="Cyt_c_oxidase_su3_a-hlx"/>
</dbReference>
<dbReference type="STRING" id="1157490.EL26_06635"/>
<feature type="transmembrane region" description="Helical" evidence="18">
    <location>
        <begin position="23"/>
        <end position="46"/>
    </location>
</feature>
<feature type="transmembrane region" description="Helical" evidence="18">
    <location>
        <begin position="131"/>
        <end position="158"/>
    </location>
</feature>
<protein>
    <recommendedName>
        <fullName evidence="4">Cytochrome bo(3) ubiquinol oxidase subunit 3</fullName>
    </recommendedName>
    <alternativeName>
        <fullName evidence="15">Cytochrome o ubiquinol oxidase subunit 3</fullName>
    </alternativeName>
    <alternativeName>
        <fullName evidence="13">Oxidase bo(3) subunit 3</fullName>
    </alternativeName>
    <alternativeName>
        <fullName evidence="16">Ubiquinol oxidase polypeptide III</fullName>
    </alternativeName>
    <alternativeName>
        <fullName evidence="14">Ubiquinol oxidase subunit 3</fullName>
    </alternativeName>
</protein>
<dbReference type="InterPro" id="IPR033946">
    <property type="entry name" value="Ubiquinol_oxase_su3_dom"/>
</dbReference>
<sequence length="200" mass="22006">MEYRLASSKGHAEHHNPGPINQLGFWLFLISDCLLFASIFACYAILNTHTDGGQGAKELFDVPIFVTETFLLLTSSFTSGLAMLALQKGKKAALLNWLVITAILGAGFIGLEVSEFANLVADGATISRSAFLTSFFTLVGTHGCHVTFGLIWMITLMVQIKKRGINAKTTNKVGLFSLYWHFLDAIWIFIFSVVYLMGVM</sequence>
<keyword evidence="8" id="KW-0249">Electron transport</keyword>
<evidence type="ECO:0000256" key="6">
    <source>
        <dbReference type="ARBA" id="ARBA00022475"/>
    </source>
</evidence>
<keyword evidence="6" id="KW-1003">Cell membrane</keyword>
<feature type="transmembrane region" description="Helical" evidence="18">
    <location>
        <begin position="178"/>
        <end position="198"/>
    </location>
</feature>
<comment type="subunit">
    <text evidence="3">Heterooctamer of two A chains, two B chains, two C chains and two D chains.</text>
</comment>
<dbReference type="PANTHER" id="PTHR11403:SF2">
    <property type="entry name" value="CYTOCHROME BO(3) UBIQUINOL OXIDASE SUBUNIT 3"/>
    <property type="match status" value="1"/>
</dbReference>
<comment type="caution">
    <text evidence="20">The sequence shown here is derived from an EMBL/GenBank/DDBJ whole genome shotgun (WGS) entry which is preliminary data.</text>
</comment>
<dbReference type="Pfam" id="PF00510">
    <property type="entry name" value="COX3"/>
    <property type="match status" value="1"/>
</dbReference>
<dbReference type="InterPro" id="IPR014206">
    <property type="entry name" value="Cyt_c_ubiqinol_oxidase_su3"/>
</dbReference>
<evidence type="ECO:0000259" key="19">
    <source>
        <dbReference type="PROSITE" id="PS50253"/>
    </source>
</evidence>
<keyword evidence="7 17" id="KW-0812">Transmembrane</keyword>
<organism evidence="20 21">
    <name type="scientific">Tumebacillus flagellatus</name>
    <dbReference type="NCBI Taxonomy" id="1157490"/>
    <lineage>
        <taxon>Bacteria</taxon>
        <taxon>Bacillati</taxon>
        <taxon>Bacillota</taxon>
        <taxon>Bacilli</taxon>
        <taxon>Bacillales</taxon>
        <taxon>Alicyclobacillaceae</taxon>
        <taxon>Tumebacillus</taxon>
    </lineage>
</organism>
<evidence type="ECO:0000256" key="4">
    <source>
        <dbReference type="ARBA" id="ARBA00014687"/>
    </source>
</evidence>
<dbReference type="NCBIfam" id="TIGR02842">
    <property type="entry name" value="CyoC"/>
    <property type="match status" value="1"/>
</dbReference>
<keyword evidence="10" id="KW-0560">Oxidoreductase</keyword>
<proteinExistence type="inferred from homology"/>
<evidence type="ECO:0000256" key="1">
    <source>
        <dbReference type="ARBA" id="ARBA00004651"/>
    </source>
</evidence>
<evidence type="ECO:0000256" key="11">
    <source>
        <dbReference type="ARBA" id="ARBA00023136"/>
    </source>
</evidence>
<dbReference type="GO" id="GO:0004129">
    <property type="term" value="F:cytochrome-c oxidase activity"/>
    <property type="evidence" value="ECO:0007669"/>
    <property type="project" value="InterPro"/>
</dbReference>
<evidence type="ECO:0000256" key="3">
    <source>
        <dbReference type="ARBA" id="ARBA00011700"/>
    </source>
</evidence>
<evidence type="ECO:0000256" key="8">
    <source>
        <dbReference type="ARBA" id="ARBA00022982"/>
    </source>
</evidence>
<evidence type="ECO:0000256" key="5">
    <source>
        <dbReference type="ARBA" id="ARBA00022448"/>
    </source>
</evidence>
<dbReference type="AlphaFoldDB" id="A0A074LPU7"/>
<dbReference type="GO" id="GO:0009486">
    <property type="term" value="F:cytochrome bo3 ubiquinol oxidase activity"/>
    <property type="evidence" value="ECO:0007669"/>
    <property type="project" value="InterPro"/>
</dbReference>
<dbReference type="SUPFAM" id="SSF81452">
    <property type="entry name" value="Cytochrome c oxidase subunit III-like"/>
    <property type="match status" value="1"/>
</dbReference>
<dbReference type="InterPro" id="IPR000298">
    <property type="entry name" value="Cyt_c_oxidase-like_su3"/>
</dbReference>
<dbReference type="GO" id="GO:0005886">
    <property type="term" value="C:plasma membrane"/>
    <property type="evidence" value="ECO:0007669"/>
    <property type="project" value="UniProtKB-SubCell"/>
</dbReference>
<dbReference type="InterPro" id="IPR035973">
    <property type="entry name" value="Cyt_c_oxidase_su3-like_sf"/>
</dbReference>
<evidence type="ECO:0000313" key="21">
    <source>
        <dbReference type="Proteomes" id="UP000027931"/>
    </source>
</evidence>
<feature type="transmembrane region" description="Helical" evidence="18">
    <location>
        <begin position="66"/>
        <end position="86"/>
    </location>
</feature>
<evidence type="ECO:0000256" key="12">
    <source>
        <dbReference type="ARBA" id="ARBA00025694"/>
    </source>
</evidence>
<dbReference type="EMBL" id="JMIR01000006">
    <property type="protein sequence ID" value="KEO84136.1"/>
    <property type="molecule type" value="Genomic_DNA"/>
</dbReference>
<name>A0A074LPU7_9BACL</name>
<dbReference type="OrthoDB" id="9810850at2"/>
<dbReference type="FunFam" id="1.20.120.80:FF:000001">
    <property type="entry name" value="Cytochrome (Ubi)quinol oxidase subunit III"/>
    <property type="match status" value="1"/>
</dbReference>
<evidence type="ECO:0000256" key="18">
    <source>
        <dbReference type="SAM" id="Phobius"/>
    </source>
</evidence>
<dbReference type="PROSITE" id="PS50253">
    <property type="entry name" value="COX3"/>
    <property type="match status" value="1"/>
</dbReference>
<feature type="transmembrane region" description="Helical" evidence="18">
    <location>
        <begin position="93"/>
        <end position="111"/>
    </location>
</feature>
<dbReference type="PANTHER" id="PTHR11403">
    <property type="entry name" value="CYTOCHROME C OXIDASE SUBUNIT III"/>
    <property type="match status" value="1"/>
</dbReference>
<dbReference type="Proteomes" id="UP000027931">
    <property type="component" value="Unassembled WGS sequence"/>
</dbReference>
<dbReference type="Gene3D" id="1.20.120.80">
    <property type="entry name" value="Cytochrome c oxidase, subunit III, four-helix bundle"/>
    <property type="match status" value="1"/>
</dbReference>
<dbReference type="GO" id="GO:0019646">
    <property type="term" value="P:aerobic electron transport chain"/>
    <property type="evidence" value="ECO:0007669"/>
    <property type="project" value="InterPro"/>
</dbReference>
<evidence type="ECO:0000256" key="9">
    <source>
        <dbReference type="ARBA" id="ARBA00022989"/>
    </source>
</evidence>
<keyword evidence="21" id="KW-1185">Reference proteome</keyword>
<comment type="function">
    <text evidence="12">Cytochrome bo(3) ubiquinol terminal oxidase is the component of the aerobic respiratory chain of E.coli that predominates when cells are grown at high aeration. Has proton pump activity across the membrane in addition to electron transfer, pumping 2 protons/electron.</text>
</comment>
<evidence type="ECO:0000256" key="16">
    <source>
        <dbReference type="ARBA" id="ARBA00032717"/>
    </source>
</evidence>
<evidence type="ECO:0000313" key="20">
    <source>
        <dbReference type="EMBL" id="KEO84136.1"/>
    </source>
</evidence>
<dbReference type="CDD" id="cd02863">
    <property type="entry name" value="Ubiquinol_oxidase_III"/>
    <property type="match status" value="1"/>
</dbReference>
<evidence type="ECO:0000256" key="2">
    <source>
        <dbReference type="ARBA" id="ARBA00010581"/>
    </source>
</evidence>